<dbReference type="PROSITE" id="PS51257">
    <property type="entry name" value="PROKAR_LIPOPROTEIN"/>
    <property type="match status" value="1"/>
</dbReference>
<dbReference type="EMBL" id="CP098494">
    <property type="protein sequence ID" value="USA61381.1"/>
    <property type="molecule type" value="Genomic_DNA"/>
</dbReference>
<evidence type="ECO:0000313" key="2">
    <source>
        <dbReference type="EMBL" id="USA61381.1"/>
    </source>
</evidence>
<gene>
    <name evidence="2" type="ORF">NCF85_15195</name>
</gene>
<organism evidence="2 3">
    <name type="scientific">Qipengyuania citrea</name>
    <dbReference type="NCBI Taxonomy" id="225971"/>
    <lineage>
        <taxon>Bacteria</taxon>
        <taxon>Pseudomonadati</taxon>
        <taxon>Pseudomonadota</taxon>
        <taxon>Alphaproteobacteria</taxon>
        <taxon>Sphingomonadales</taxon>
        <taxon>Erythrobacteraceae</taxon>
        <taxon>Qipengyuania</taxon>
    </lineage>
</organism>
<feature type="chain" id="PRO_5046250207" description="Lipoprotein" evidence="1">
    <location>
        <begin position="21"/>
        <end position="166"/>
    </location>
</feature>
<reference evidence="2 3" key="1">
    <citation type="submission" date="2022-06" db="EMBL/GenBank/DDBJ databases">
        <authorList>
            <person name="Liu G."/>
        </authorList>
    </citation>
    <scope>NUCLEOTIDE SEQUENCE [LARGE SCALE GENOMIC DNA]</scope>
    <source>
        <strain evidence="2 3">E4</strain>
    </source>
</reference>
<dbReference type="Proteomes" id="UP001056619">
    <property type="component" value="Chromosome"/>
</dbReference>
<dbReference type="RefSeq" id="WP_301642054.1">
    <property type="nucleotide sequence ID" value="NZ_CP098494.1"/>
</dbReference>
<protein>
    <recommendedName>
        <fullName evidence="4">Lipoprotein</fullName>
    </recommendedName>
</protein>
<name>A0ABY4U6J4_9SPHN</name>
<proteinExistence type="predicted"/>
<evidence type="ECO:0000313" key="3">
    <source>
        <dbReference type="Proteomes" id="UP001056619"/>
    </source>
</evidence>
<keyword evidence="3" id="KW-1185">Reference proteome</keyword>
<evidence type="ECO:0000256" key="1">
    <source>
        <dbReference type="SAM" id="SignalP"/>
    </source>
</evidence>
<sequence length="166" mass="18482">MSKIVLVLAFFMIACSPTTGIDRVSIKDYSNLPKCWTTDGKEIDAFLIFGSSSEGYYPYLISKKCDPIVPGYGEGRGVVQLFSTIPISAIKMPQNDLSFHDRAFMANLGSHLALPEEGSPVYSIRGSLERDKNLDVVAYQIIDVVEFRKTGKTMQEFLDTAPSERR</sequence>
<evidence type="ECO:0008006" key="4">
    <source>
        <dbReference type="Google" id="ProtNLM"/>
    </source>
</evidence>
<feature type="signal peptide" evidence="1">
    <location>
        <begin position="1"/>
        <end position="20"/>
    </location>
</feature>
<keyword evidence="1" id="KW-0732">Signal</keyword>
<accession>A0ABY4U6J4</accession>